<reference evidence="2" key="1">
    <citation type="journal article" date="2022" name="bioRxiv">
        <title>Sequencing and chromosome-scale assembly of the giantPleurodeles waltlgenome.</title>
        <authorList>
            <person name="Brown T."/>
            <person name="Elewa A."/>
            <person name="Iarovenko S."/>
            <person name="Subramanian E."/>
            <person name="Araus A.J."/>
            <person name="Petzold A."/>
            <person name="Susuki M."/>
            <person name="Suzuki K.-i.T."/>
            <person name="Hayashi T."/>
            <person name="Toyoda A."/>
            <person name="Oliveira C."/>
            <person name="Osipova E."/>
            <person name="Leigh N.D."/>
            <person name="Simon A."/>
            <person name="Yun M.H."/>
        </authorList>
    </citation>
    <scope>NUCLEOTIDE SEQUENCE</scope>
    <source>
        <strain evidence="2">20211129_DDA</strain>
        <tissue evidence="2">Liver</tissue>
    </source>
</reference>
<sequence>MGAVPGLHLPSVVRGVRVLPGSSHQQERFPKSRSHYCPFCAKANFCEGEGARWCRRSGEARKPRPPEPSTKPLLPPPSLRNAMLQQRGFPLSEEPSRCRLDKGLLLLPRWRTRGRGGSCLFGLLGDRRDAIRRGQHSALSRLNRVQSKDSELPRVLLR</sequence>
<dbReference type="AlphaFoldDB" id="A0AAV7M840"/>
<gene>
    <name evidence="2" type="ORF">NDU88_003826</name>
</gene>
<dbReference type="Proteomes" id="UP001066276">
    <property type="component" value="Chromosome 10"/>
</dbReference>
<feature type="region of interest" description="Disordered" evidence="1">
    <location>
        <begin position="56"/>
        <end position="80"/>
    </location>
</feature>
<accession>A0AAV7M840</accession>
<evidence type="ECO:0000256" key="1">
    <source>
        <dbReference type="SAM" id="MobiDB-lite"/>
    </source>
</evidence>
<evidence type="ECO:0000313" key="2">
    <source>
        <dbReference type="EMBL" id="KAJ1098719.1"/>
    </source>
</evidence>
<organism evidence="2 3">
    <name type="scientific">Pleurodeles waltl</name>
    <name type="common">Iberian ribbed newt</name>
    <dbReference type="NCBI Taxonomy" id="8319"/>
    <lineage>
        <taxon>Eukaryota</taxon>
        <taxon>Metazoa</taxon>
        <taxon>Chordata</taxon>
        <taxon>Craniata</taxon>
        <taxon>Vertebrata</taxon>
        <taxon>Euteleostomi</taxon>
        <taxon>Amphibia</taxon>
        <taxon>Batrachia</taxon>
        <taxon>Caudata</taxon>
        <taxon>Salamandroidea</taxon>
        <taxon>Salamandridae</taxon>
        <taxon>Pleurodelinae</taxon>
        <taxon>Pleurodeles</taxon>
    </lineage>
</organism>
<feature type="compositionally biased region" description="Pro residues" evidence="1">
    <location>
        <begin position="66"/>
        <end position="78"/>
    </location>
</feature>
<evidence type="ECO:0000313" key="3">
    <source>
        <dbReference type="Proteomes" id="UP001066276"/>
    </source>
</evidence>
<keyword evidence="3" id="KW-1185">Reference proteome</keyword>
<proteinExistence type="predicted"/>
<protein>
    <submittedName>
        <fullName evidence="2">Uncharacterized protein</fullName>
    </submittedName>
</protein>
<comment type="caution">
    <text evidence="2">The sequence shown here is derived from an EMBL/GenBank/DDBJ whole genome shotgun (WGS) entry which is preliminary data.</text>
</comment>
<dbReference type="EMBL" id="JANPWB010000014">
    <property type="protein sequence ID" value="KAJ1098719.1"/>
    <property type="molecule type" value="Genomic_DNA"/>
</dbReference>
<name>A0AAV7M840_PLEWA</name>
<feature type="compositionally biased region" description="Basic and acidic residues" evidence="1">
    <location>
        <begin position="56"/>
        <end position="65"/>
    </location>
</feature>